<evidence type="ECO:0000256" key="1">
    <source>
        <dbReference type="SAM" id="MobiDB-lite"/>
    </source>
</evidence>
<proteinExistence type="predicted"/>
<accession>A0A015LZU4</accession>
<evidence type="ECO:0000313" key="2">
    <source>
        <dbReference type="EMBL" id="EXX60143.1"/>
    </source>
</evidence>
<keyword evidence="3" id="KW-1185">Reference proteome</keyword>
<protein>
    <submittedName>
        <fullName evidence="2">Uncharacterized protein</fullName>
    </submittedName>
</protein>
<dbReference type="AlphaFoldDB" id="A0A015LZU4"/>
<evidence type="ECO:0000313" key="3">
    <source>
        <dbReference type="Proteomes" id="UP000022910"/>
    </source>
</evidence>
<feature type="region of interest" description="Disordered" evidence="1">
    <location>
        <begin position="52"/>
        <end position="76"/>
    </location>
</feature>
<name>A0A015LZU4_RHIIW</name>
<comment type="caution">
    <text evidence="2">The sequence shown here is derived from an EMBL/GenBank/DDBJ whole genome shotgun (WGS) entry which is preliminary data.</text>
</comment>
<dbReference type="HOGENOM" id="CLU_1876563_0_0_1"/>
<dbReference type="Proteomes" id="UP000022910">
    <property type="component" value="Unassembled WGS sequence"/>
</dbReference>
<dbReference type="EMBL" id="JEMT01026026">
    <property type="protein sequence ID" value="EXX60143.1"/>
    <property type="molecule type" value="Genomic_DNA"/>
</dbReference>
<gene>
    <name evidence="2" type="ORF">RirG_182620</name>
</gene>
<sequence length="136" mass="15515">MENWCVLEKSWYISKTKLNWTQQSLWMEKDKDHGWTIHGKGLNGANLELSEGGTGSALVSSRPSSKHRSRSSTQKLKENVTLGTVDVKDTKKVVDTINKFRQNVLDESFPQFVSNPIKEYAFPEQVVEIVKNFRDG</sequence>
<organism evidence="2 3">
    <name type="scientific">Rhizophagus irregularis (strain DAOM 197198w)</name>
    <name type="common">Glomus intraradices</name>
    <dbReference type="NCBI Taxonomy" id="1432141"/>
    <lineage>
        <taxon>Eukaryota</taxon>
        <taxon>Fungi</taxon>
        <taxon>Fungi incertae sedis</taxon>
        <taxon>Mucoromycota</taxon>
        <taxon>Glomeromycotina</taxon>
        <taxon>Glomeromycetes</taxon>
        <taxon>Glomerales</taxon>
        <taxon>Glomeraceae</taxon>
        <taxon>Rhizophagus</taxon>
    </lineage>
</organism>
<reference evidence="2 3" key="1">
    <citation type="submission" date="2014-02" db="EMBL/GenBank/DDBJ databases">
        <title>Single nucleus genome sequencing reveals high similarity among nuclei of an endomycorrhizal fungus.</title>
        <authorList>
            <person name="Lin K."/>
            <person name="Geurts R."/>
            <person name="Zhang Z."/>
            <person name="Limpens E."/>
            <person name="Saunders D.G."/>
            <person name="Mu D."/>
            <person name="Pang E."/>
            <person name="Cao H."/>
            <person name="Cha H."/>
            <person name="Lin T."/>
            <person name="Zhou Q."/>
            <person name="Shang Y."/>
            <person name="Li Y."/>
            <person name="Ivanov S."/>
            <person name="Sharma T."/>
            <person name="Velzen R.V."/>
            <person name="Ruijter N.D."/>
            <person name="Aanen D.K."/>
            <person name="Win J."/>
            <person name="Kamoun S."/>
            <person name="Bisseling T."/>
            <person name="Huang S."/>
        </authorList>
    </citation>
    <scope>NUCLEOTIDE SEQUENCE [LARGE SCALE GENOMIC DNA]</scope>
    <source>
        <strain evidence="3">DAOM197198w</strain>
    </source>
</reference>